<dbReference type="InterPro" id="IPR000223">
    <property type="entry name" value="Pept_S26A_signal_pept_1"/>
</dbReference>
<dbReference type="EC" id="3.4.21.89" evidence="4 8"/>
<feature type="active site" evidence="7">
    <location>
        <position position="38"/>
    </location>
</feature>
<dbReference type="STRING" id="84035.SAMN05660742_10817"/>
<keyword evidence="5 8" id="KW-0645">Protease</keyword>
<evidence type="ECO:0000259" key="10">
    <source>
        <dbReference type="Pfam" id="PF10502"/>
    </source>
</evidence>
<evidence type="ECO:0000313" key="12">
    <source>
        <dbReference type="Proteomes" id="UP000199662"/>
    </source>
</evidence>
<evidence type="ECO:0000256" key="5">
    <source>
        <dbReference type="ARBA" id="ARBA00022670"/>
    </source>
</evidence>
<gene>
    <name evidence="11" type="ORF">SAMN05660742_10817</name>
</gene>
<keyword evidence="8" id="KW-0812">Transmembrane</keyword>
<dbReference type="Proteomes" id="UP000199662">
    <property type="component" value="Unassembled WGS sequence"/>
</dbReference>
<evidence type="ECO:0000256" key="1">
    <source>
        <dbReference type="ARBA" id="ARBA00000677"/>
    </source>
</evidence>
<evidence type="ECO:0000256" key="8">
    <source>
        <dbReference type="RuleBase" id="RU003993"/>
    </source>
</evidence>
<evidence type="ECO:0000256" key="4">
    <source>
        <dbReference type="ARBA" id="ARBA00013208"/>
    </source>
</evidence>
<comment type="similarity">
    <text evidence="3 9">Belongs to the peptidase S26 family.</text>
</comment>
<dbReference type="PROSITE" id="PS00501">
    <property type="entry name" value="SPASE_I_1"/>
    <property type="match status" value="1"/>
</dbReference>
<dbReference type="RefSeq" id="WP_019552177.1">
    <property type="nucleotide sequence ID" value="NZ_FNZK01000008.1"/>
</dbReference>
<comment type="subcellular location">
    <subcellularLocation>
        <location evidence="2">Cell membrane</location>
        <topology evidence="2">Single-pass type II membrane protein</topology>
    </subcellularLocation>
    <subcellularLocation>
        <location evidence="9">Membrane</location>
        <topology evidence="9">Single-pass type II membrane protein</topology>
    </subcellularLocation>
</comment>
<dbReference type="CDD" id="cd06530">
    <property type="entry name" value="S26_SPase_I"/>
    <property type="match status" value="1"/>
</dbReference>
<dbReference type="InterPro" id="IPR019757">
    <property type="entry name" value="Pept_S26A_signal_pept_1_Lys-AS"/>
</dbReference>
<dbReference type="SUPFAM" id="SSF51306">
    <property type="entry name" value="LexA/Signal peptidase"/>
    <property type="match status" value="1"/>
</dbReference>
<evidence type="ECO:0000256" key="6">
    <source>
        <dbReference type="ARBA" id="ARBA00022801"/>
    </source>
</evidence>
<sequence length="181" mass="20552">MKLIDNIQDWICSLALSLAIALFINIFLVQHMVVEGHSMDPTLHDHQHLIISKFSHSIKKMPDYGDIVTIDSRVSRERSLKDDLSEPITNLVNQQQYVFVKRVIGKPGDVLEFKDSQVYRNGTKLDESYILETMRVMVDQKITVPADSIFVMGDNRNNSMDSRMIGAVPLNHVLGVMVAKI</sequence>
<evidence type="ECO:0000256" key="2">
    <source>
        <dbReference type="ARBA" id="ARBA00004401"/>
    </source>
</evidence>
<accession>A0A1H6Z8U8</accession>
<protein>
    <recommendedName>
        <fullName evidence="4 8">Signal peptidase I</fullName>
        <ecNumber evidence="4 8">3.4.21.89</ecNumber>
    </recommendedName>
</protein>
<reference evidence="11 12" key="1">
    <citation type="submission" date="2016-10" db="EMBL/GenBank/DDBJ databases">
        <authorList>
            <person name="de Groot N.N."/>
        </authorList>
    </citation>
    <scope>NUCLEOTIDE SEQUENCE [LARGE SCALE GENOMIC DNA]</scope>
    <source>
        <strain evidence="11 12">DSM 2179</strain>
    </source>
</reference>
<dbReference type="InterPro" id="IPR019756">
    <property type="entry name" value="Pept_S26A_signal_pept_1_Ser-AS"/>
</dbReference>
<name>A0A1H6Z8U8_9FIRM</name>
<dbReference type="EMBL" id="FNZK01000008">
    <property type="protein sequence ID" value="SEJ45315.1"/>
    <property type="molecule type" value="Genomic_DNA"/>
</dbReference>
<organism evidence="11 12">
    <name type="scientific">Propionispira arboris</name>
    <dbReference type="NCBI Taxonomy" id="84035"/>
    <lineage>
        <taxon>Bacteria</taxon>
        <taxon>Bacillati</taxon>
        <taxon>Bacillota</taxon>
        <taxon>Negativicutes</taxon>
        <taxon>Selenomonadales</taxon>
        <taxon>Selenomonadaceae</taxon>
        <taxon>Propionispira</taxon>
    </lineage>
</organism>
<evidence type="ECO:0000256" key="7">
    <source>
        <dbReference type="PIRSR" id="PIRSR600223-1"/>
    </source>
</evidence>
<dbReference type="GO" id="GO:0006465">
    <property type="term" value="P:signal peptide processing"/>
    <property type="evidence" value="ECO:0007669"/>
    <property type="project" value="InterPro"/>
</dbReference>
<keyword evidence="8" id="KW-1133">Transmembrane helix</keyword>
<comment type="catalytic activity">
    <reaction evidence="1 8">
        <text>Cleavage of hydrophobic, N-terminal signal or leader sequences from secreted and periplasmic proteins.</text>
        <dbReference type="EC" id="3.4.21.89"/>
    </reaction>
</comment>
<dbReference type="InterPro" id="IPR036286">
    <property type="entry name" value="LexA/Signal_pep-like_sf"/>
</dbReference>
<dbReference type="InterPro" id="IPR019533">
    <property type="entry name" value="Peptidase_S26"/>
</dbReference>
<dbReference type="NCBIfam" id="TIGR02227">
    <property type="entry name" value="sigpep_I_bact"/>
    <property type="match status" value="1"/>
</dbReference>
<keyword evidence="8" id="KW-0472">Membrane</keyword>
<keyword evidence="12" id="KW-1185">Reference proteome</keyword>
<evidence type="ECO:0000256" key="3">
    <source>
        <dbReference type="ARBA" id="ARBA00009370"/>
    </source>
</evidence>
<feature type="domain" description="Peptidase S26" evidence="10">
    <location>
        <begin position="8"/>
        <end position="178"/>
    </location>
</feature>
<evidence type="ECO:0000313" key="11">
    <source>
        <dbReference type="EMBL" id="SEJ45315.1"/>
    </source>
</evidence>
<dbReference type="GO" id="GO:0004252">
    <property type="term" value="F:serine-type endopeptidase activity"/>
    <property type="evidence" value="ECO:0007669"/>
    <property type="project" value="InterPro"/>
</dbReference>
<dbReference type="PANTHER" id="PTHR43390:SF1">
    <property type="entry name" value="CHLOROPLAST PROCESSING PEPTIDASE"/>
    <property type="match status" value="1"/>
</dbReference>
<dbReference type="AlphaFoldDB" id="A0A1H6Z8U8"/>
<keyword evidence="6 8" id="KW-0378">Hydrolase</keyword>
<dbReference type="PROSITE" id="PS00761">
    <property type="entry name" value="SPASE_I_3"/>
    <property type="match status" value="1"/>
</dbReference>
<dbReference type="GO" id="GO:0009003">
    <property type="term" value="F:signal peptidase activity"/>
    <property type="evidence" value="ECO:0007669"/>
    <property type="project" value="UniProtKB-EC"/>
</dbReference>
<dbReference type="InterPro" id="IPR019758">
    <property type="entry name" value="Pept_S26A_signal_pept_1_CS"/>
</dbReference>
<dbReference type="PROSITE" id="PS00760">
    <property type="entry name" value="SPASE_I_2"/>
    <property type="match status" value="1"/>
</dbReference>
<feature type="active site" evidence="7">
    <location>
        <position position="101"/>
    </location>
</feature>
<dbReference type="Gene3D" id="2.10.109.10">
    <property type="entry name" value="Umud Fragment, subunit A"/>
    <property type="match status" value="1"/>
</dbReference>
<proteinExistence type="inferred from homology"/>
<dbReference type="GO" id="GO:0005886">
    <property type="term" value="C:plasma membrane"/>
    <property type="evidence" value="ECO:0007669"/>
    <property type="project" value="UniProtKB-SubCell"/>
</dbReference>
<feature type="transmembrane region" description="Helical" evidence="8">
    <location>
        <begin position="12"/>
        <end position="33"/>
    </location>
</feature>
<evidence type="ECO:0000256" key="9">
    <source>
        <dbReference type="RuleBase" id="RU362042"/>
    </source>
</evidence>
<dbReference type="PANTHER" id="PTHR43390">
    <property type="entry name" value="SIGNAL PEPTIDASE I"/>
    <property type="match status" value="1"/>
</dbReference>
<dbReference type="Pfam" id="PF10502">
    <property type="entry name" value="Peptidase_S26"/>
    <property type="match status" value="1"/>
</dbReference>
<dbReference type="PRINTS" id="PR00727">
    <property type="entry name" value="LEADERPTASE"/>
</dbReference>